<gene>
    <name evidence="6" type="ORF">QLQ84_01620</name>
</gene>
<dbReference type="Gene3D" id="1.20.120.530">
    <property type="entry name" value="GntR ligand-binding domain-like"/>
    <property type="match status" value="1"/>
</dbReference>
<feature type="compositionally biased region" description="Polar residues" evidence="4">
    <location>
        <begin position="15"/>
        <end position="29"/>
    </location>
</feature>
<feature type="region of interest" description="Disordered" evidence="4">
    <location>
        <begin position="15"/>
        <end position="35"/>
    </location>
</feature>
<dbReference type="InterPro" id="IPR011711">
    <property type="entry name" value="GntR_C"/>
</dbReference>
<accession>A0ABT6VFX4</accession>
<dbReference type="PANTHER" id="PTHR43537:SF5">
    <property type="entry name" value="UXU OPERON TRANSCRIPTIONAL REGULATOR"/>
    <property type="match status" value="1"/>
</dbReference>
<evidence type="ECO:0000313" key="6">
    <source>
        <dbReference type="EMBL" id="MDI5932479.1"/>
    </source>
</evidence>
<dbReference type="SUPFAM" id="SSF46785">
    <property type="entry name" value="Winged helix' DNA-binding domain"/>
    <property type="match status" value="1"/>
</dbReference>
<comment type="caution">
    <text evidence="6">The sequence shown here is derived from an EMBL/GenBank/DDBJ whole genome shotgun (WGS) entry which is preliminary data.</text>
</comment>
<dbReference type="InterPro" id="IPR036390">
    <property type="entry name" value="WH_DNA-bd_sf"/>
</dbReference>
<dbReference type="Gene3D" id="1.10.10.10">
    <property type="entry name" value="Winged helix-like DNA-binding domain superfamily/Winged helix DNA-binding domain"/>
    <property type="match status" value="1"/>
</dbReference>
<protein>
    <submittedName>
        <fullName evidence="6">GntR family transcriptional regulator</fullName>
    </submittedName>
</protein>
<dbReference type="CDD" id="cd07377">
    <property type="entry name" value="WHTH_GntR"/>
    <property type="match status" value="1"/>
</dbReference>
<dbReference type="Proteomes" id="UP001244242">
    <property type="component" value="Unassembled WGS sequence"/>
</dbReference>
<dbReference type="SMART" id="SM00895">
    <property type="entry name" value="FCD"/>
    <property type="match status" value="1"/>
</dbReference>
<dbReference type="PROSITE" id="PS50949">
    <property type="entry name" value="HTH_GNTR"/>
    <property type="match status" value="1"/>
</dbReference>
<proteinExistence type="predicted"/>
<name>A0ABT6VFX4_9GAMM</name>
<sequence length="250" mass="28081">MKNDKFFKEIPQVLDQTSSAADAQPTGQKPSKPGMTLTDRAYEQLEEMIVTLQLPPGEVLSESALTQSLGIGRTPIREALHRLALEGLVVVLPRRGILVSEVNVRSQLELLRVRREIERLMVRLAAQRATKAERAQFQHIADEMDVSADNDADVEFMRLDQEFNRLIAHTCRNEYARKTMGLMQGLARRFWYHHYKEALDLPRAARLHAAVARAIAAGDTESGASASDALIDYIEDFARATLESDSVNRI</sequence>
<dbReference type="SMART" id="SM00345">
    <property type="entry name" value="HTH_GNTR"/>
    <property type="match status" value="1"/>
</dbReference>
<dbReference type="InterPro" id="IPR000524">
    <property type="entry name" value="Tscrpt_reg_HTH_GntR"/>
</dbReference>
<evidence type="ECO:0000259" key="5">
    <source>
        <dbReference type="PROSITE" id="PS50949"/>
    </source>
</evidence>
<dbReference type="Pfam" id="PF00392">
    <property type="entry name" value="GntR"/>
    <property type="match status" value="1"/>
</dbReference>
<keyword evidence="1" id="KW-0805">Transcription regulation</keyword>
<dbReference type="PRINTS" id="PR00035">
    <property type="entry name" value="HTHGNTR"/>
</dbReference>
<reference evidence="6 7" key="1">
    <citation type="submission" date="2023-04" db="EMBL/GenBank/DDBJ databases">
        <title>Halomonas strains isolated from rhizosphere soil.</title>
        <authorList>
            <person name="Xu L."/>
            <person name="Sun J.-Q."/>
        </authorList>
    </citation>
    <scope>NUCLEOTIDE SEQUENCE [LARGE SCALE GENOMIC DNA]</scope>
    <source>
        <strain evidence="6 7">LN1S58</strain>
    </source>
</reference>
<dbReference type="Pfam" id="PF07729">
    <property type="entry name" value="FCD"/>
    <property type="match status" value="1"/>
</dbReference>
<evidence type="ECO:0000256" key="3">
    <source>
        <dbReference type="ARBA" id="ARBA00023163"/>
    </source>
</evidence>
<evidence type="ECO:0000256" key="4">
    <source>
        <dbReference type="SAM" id="MobiDB-lite"/>
    </source>
</evidence>
<dbReference type="SUPFAM" id="SSF48008">
    <property type="entry name" value="GntR ligand-binding domain-like"/>
    <property type="match status" value="1"/>
</dbReference>
<keyword evidence="2" id="KW-0238">DNA-binding</keyword>
<dbReference type="PANTHER" id="PTHR43537">
    <property type="entry name" value="TRANSCRIPTIONAL REGULATOR, GNTR FAMILY"/>
    <property type="match status" value="1"/>
</dbReference>
<evidence type="ECO:0000256" key="1">
    <source>
        <dbReference type="ARBA" id="ARBA00023015"/>
    </source>
</evidence>
<organism evidence="6 7">
    <name type="scientific">Halomonas kalidii</name>
    <dbReference type="NCBI Taxonomy" id="3043293"/>
    <lineage>
        <taxon>Bacteria</taxon>
        <taxon>Pseudomonadati</taxon>
        <taxon>Pseudomonadota</taxon>
        <taxon>Gammaproteobacteria</taxon>
        <taxon>Oceanospirillales</taxon>
        <taxon>Halomonadaceae</taxon>
        <taxon>Halomonas</taxon>
    </lineage>
</organism>
<evidence type="ECO:0000313" key="7">
    <source>
        <dbReference type="Proteomes" id="UP001244242"/>
    </source>
</evidence>
<keyword evidence="3" id="KW-0804">Transcription</keyword>
<keyword evidence="7" id="KW-1185">Reference proteome</keyword>
<evidence type="ECO:0000256" key="2">
    <source>
        <dbReference type="ARBA" id="ARBA00023125"/>
    </source>
</evidence>
<feature type="domain" description="HTH gntR-type" evidence="5">
    <location>
        <begin position="35"/>
        <end position="102"/>
    </location>
</feature>
<dbReference type="EMBL" id="JASCQO010000008">
    <property type="protein sequence ID" value="MDI5932479.1"/>
    <property type="molecule type" value="Genomic_DNA"/>
</dbReference>
<dbReference type="InterPro" id="IPR036388">
    <property type="entry name" value="WH-like_DNA-bd_sf"/>
</dbReference>
<dbReference type="InterPro" id="IPR008920">
    <property type="entry name" value="TF_FadR/GntR_C"/>
</dbReference>